<feature type="domain" description="Peptidase S9 prolyl oligopeptidase catalytic" evidence="3">
    <location>
        <begin position="125"/>
        <end position="255"/>
    </location>
</feature>
<dbReference type="InterPro" id="IPR050261">
    <property type="entry name" value="FrsA_esterase"/>
</dbReference>
<dbReference type="Proteomes" id="UP000247515">
    <property type="component" value="Unassembled WGS sequence"/>
</dbReference>
<name>A0ABX5MKB2_9BURK</name>
<organism evidence="4 5">
    <name type="scientific">Paraburkholderia tropica</name>
    <dbReference type="NCBI Taxonomy" id="92647"/>
    <lineage>
        <taxon>Bacteria</taxon>
        <taxon>Pseudomonadati</taxon>
        <taxon>Pseudomonadota</taxon>
        <taxon>Betaproteobacteria</taxon>
        <taxon>Burkholderiales</taxon>
        <taxon>Burkholderiaceae</taxon>
        <taxon>Paraburkholderia</taxon>
    </lineage>
</organism>
<dbReference type="Gene3D" id="3.40.50.1820">
    <property type="entry name" value="alpha/beta hydrolase"/>
    <property type="match status" value="1"/>
</dbReference>
<dbReference type="InterPro" id="IPR001375">
    <property type="entry name" value="Peptidase_S9_cat"/>
</dbReference>
<keyword evidence="1" id="KW-0378">Hydrolase</keyword>
<dbReference type="PROSITE" id="PS51257">
    <property type="entry name" value="PROKAR_LIPOPROTEIN"/>
    <property type="match status" value="1"/>
</dbReference>
<evidence type="ECO:0000256" key="1">
    <source>
        <dbReference type="ARBA" id="ARBA00022801"/>
    </source>
</evidence>
<keyword evidence="2" id="KW-0732">Signal</keyword>
<dbReference type="Pfam" id="PF00326">
    <property type="entry name" value="Peptidase_S9"/>
    <property type="match status" value="1"/>
</dbReference>
<accession>A0ABX5MKB2</accession>
<evidence type="ECO:0000313" key="4">
    <source>
        <dbReference type="EMBL" id="PXX10633.1"/>
    </source>
</evidence>
<dbReference type="SUPFAM" id="SSF53474">
    <property type="entry name" value="alpha/beta-Hydrolases"/>
    <property type="match status" value="1"/>
</dbReference>
<sequence>MTMNLRRFAGVAAALVLAACQAKDPYEVSSSSLESARSQFQTHIVDHSFQPDGTPARPPAGVLDLIRYPARDGKLAAYVTPDPHDGKRHPAVIWVVGGYGGIGGPTDQLFWTPQPRANDQSGAAFRKAGIVTMMPSFRGENDNPGAYEMFYGEIDDIESARAWLAAQPYVDPQRIYLVGHSTGGTRALLASELNDRFRAVFSLGGVPDLKLRIDAGEMQVAVPFDQTRPDEFRLRSPMTFVTSIKSPTFYFEGESNYWHEFDAVQTVAQNHKIPLHVFKVAEGDHFSIVAPVSDAIARKILDDRGDTSNIAFDQADLARITAGISREDQ</sequence>
<dbReference type="PANTHER" id="PTHR22946">
    <property type="entry name" value="DIENELACTONE HYDROLASE DOMAIN-CONTAINING PROTEIN-RELATED"/>
    <property type="match status" value="1"/>
</dbReference>
<evidence type="ECO:0000259" key="3">
    <source>
        <dbReference type="Pfam" id="PF00326"/>
    </source>
</evidence>
<keyword evidence="5" id="KW-1185">Reference proteome</keyword>
<dbReference type="PANTHER" id="PTHR22946:SF9">
    <property type="entry name" value="POLYKETIDE TRANSFERASE AF380"/>
    <property type="match status" value="1"/>
</dbReference>
<evidence type="ECO:0000313" key="5">
    <source>
        <dbReference type="Proteomes" id="UP000247515"/>
    </source>
</evidence>
<dbReference type="InterPro" id="IPR029058">
    <property type="entry name" value="AB_hydrolase_fold"/>
</dbReference>
<protein>
    <submittedName>
        <fullName evidence="4">Prolyl oligopeptidase family protein</fullName>
    </submittedName>
</protein>
<evidence type="ECO:0000256" key="2">
    <source>
        <dbReference type="SAM" id="SignalP"/>
    </source>
</evidence>
<comment type="caution">
    <text evidence="4">The sequence shown here is derived from an EMBL/GenBank/DDBJ whole genome shotgun (WGS) entry which is preliminary data.</text>
</comment>
<feature type="signal peptide" evidence="2">
    <location>
        <begin position="1"/>
        <end position="22"/>
    </location>
</feature>
<gene>
    <name evidence="4" type="ORF">C7400_121110</name>
</gene>
<proteinExistence type="predicted"/>
<dbReference type="EMBL" id="QJJV01000021">
    <property type="protein sequence ID" value="PXX10633.1"/>
    <property type="molecule type" value="Genomic_DNA"/>
</dbReference>
<feature type="chain" id="PRO_5046247581" evidence="2">
    <location>
        <begin position="23"/>
        <end position="329"/>
    </location>
</feature>
<reference evidence="4 5" key="1">
    <citation type="submission" date="2018-05" db="EMBL/GenBank/DDBJ databases">
        <title>Genomic Encyclopedia of Type Strains, Phase IV (KMG-V): Genome sequencing to study the core and pangenomes of soil and plant-associated prokaryotes.</title>
        <authorList>
            <person name="Whitman W."/>
        </authorList>
    </citation>
    <scope>NUCLEOTIDE SEQUENCE [LARGE SCALE GENOMIC DNA]</scope>
    <source>
        <strain evidence="4 5">SIr-6563</strain>
    </source>
</reference>